<evidence type="ECO:0000313" key="1">
    <source>
        <dbReference type="EMBL" id="KAH7512601.1"/>
    </source>
</evidence>
<accession>A0A978UCV8</accession>
<sequence length="118" mass="13759">MTPPPGYPSETIVLTLDKIMSFLDALDFIGMTKLHEGFTTTMSDCDVLAIKTCTELEGKFCDYIQAHYKKPLLLTRHTLPEEFESKLEQRTYMYCIAHLEANMYWKRTNFRNSCWDSS</sequence>
<protein>
    <submittedName>
        <fullName evidence="1">Uncharacterized protein</fullName>
    </submittedName>
</protein>
<reference evidence="1" key="1">
    <citation type="journal article" date="2021" name="Front. Plant Sci.">
        <title>Chromosome-Scale Genome Assembly for Chinese Sour Jujube and Insights Into Its Genome Evolution and Domestication Signature.</title>
        <authorList>
            <person name="Shen L.-Y."/>
            <person name="Luo H."/>
            <person name="Wang X.-L."/>
            <person name="Wang X.-M."/>
            <person name="Qiu X.-J."/>
            <person name="Liu H."/>
            <person name="Zhou S.-S."/>
            <person name="Jia K.-H."/>
            <person name="Nie S."/>
            <person name="Bao Y.-T."/>
            <person name="Zhang R.-G."/>
            <person name="Yun Q.-Z."/>
            <person name="Chai Y.-H."/>
            <person name="Lu J.-Y."/>
            <person name="Li Y."/>
            <person name="Zhao S.-W."/>
            <person name="Mao J.-F."/>
            <person name="Jia S.-G."/>
            <person name="Mao Y.-M."/>
        </authorList>
    </citation>
    <scope>NUCLEOTIDE SEQUENCE</scope>
    <source>
        <strain evidence="1">AT0</strain>
        <tissue evidence="1">Leaf</tissue>
    </source>
</reference>
<comment type="caution">
    <text evidence="1">The sequence shown here is derived from an EMBL/GenBank/DDBJ whole genome shotgun (WGS) entry which is preliminary data.</text>
</comment>
<organism evidence="1 2">
    <name type="scientific">Ziziphus jujuba var. spinosa</name>
    <dbReference type="NCBI Taxonomy" id="714518"/>
    <lineage>
        <taxon>Eukaryota</taxon>
        <taxon>Viridiplantae</taxon>
        <taxon>Streptophyta</taxon>
        <taxon>Embryophyta</taxon>
        <taxon>Tracheophyta</taxon>
        <taxon>Spermatophyta</taxon>
        <taxon>Magnoliopsida</taxon>
        <taxon>eudicotyledons</taxon>
        <taxon>Gunneridae</taxon>
        <taxon>Pentapetalae</taxon>
        <taxon>rosids</taxon>
        <taxon>fabids</taxon>
        <taxon>Rosales</taxon>
        <taxon>Rhamnaceae</taxon>
        <taxon>Paliureae</taxon>
        <taxon>Ziziphus</taxon>
    </lineage>
</organism>
<gene>
    <name evidence="1" type="ORF">FEM48_Zijuj12G0108000</name>
</gene>
<name>A0A978UCV8_ZIZJJ</name>
<evidence type="ECO:0000313" key="2">
    <source>
        <dbReference type="Proteomes" id="UP000813462"/>
    </source>
</evidence>
<proteinExistence type="predicted"/>
<dbReference type="Proteomes" id="UP000813462">
    <property type="component" value="Unassembled WGS sequence"/>
</dbReference>
<dbReference type="EMBL" id="JAEACU010000012">
    <property type="protein sequence ID" value="KAH7512601.1"/>
    <property type="molecule type" value="Genomic_DNA"/>
</dbReference>
<dbReference type="AlphaFoldDB" id="A0A978UCV8"/>
<dbReference type="SMR" id="A0A978UCV8"/>